<accession>A0A9D1GE00</accession>
<evidence type="ECO:0000259" key="4">
    <source>
        <dbReference type="Pfam" id="PF08544"/>
    </source>
</evidence>
<dbReference type="InterPro" id="IPR050385">
    <property type="entry name" value="Archaeal_FAD_synthase"/>
</dbReference>
<gene>
    <name evidence="5" type="ORF">IAD06_03620</name>
</gene>
<dbReference type="PANTHER" id="PTHR43793">
    <property type="entry name" value="FAD SYNTHASE"/>
    <property type="match status" value="1"/>
</dbReference>
<dbReference type="Gene3D" id="3.40.50.620">
    <property type="entry name" value="HUPs"/>
    <property type="match status" value="1"/>
</dbReference>
<protein>
    <submittedName>
        <fullName evidence="5">Adenylyltransferase/cytidyltransferase family protein</fullName>
    </submittedName>
</protein>
<dbReference type="InterPro" id="IPR004821">
    <property type="entry name" value="Cyt_trans-like"/>
</dbReference>
<reference evidence="5" key="2">
    <citation type="journal article" date="2021" name="PeerJ">
        <title>Extensive microbial diversity within the chicken gut microbiome revealed by metagenomics and culture.</title>
        <authorList>
            <person name="Gilroy R."/>
            <person name="Ravi A."/>
            <person name="Getino M."/>
            <person name="Pursley I."/>
            <person name="Horton D.L."/>
            <person name="Alikhan N.F."/>
            <person name="Baker D."/>
            <person name="Gharbi K."/>
            <person name="Hall N."/>
            <person name="Watson M."/>
            <person name="Adriaenssens E.M."/>
            <person name="Foster-Nyarko E."/>
            <person name="Jarju S."/>
            <person name="Secka A."/>
            <person name="Antonio M."/>
            <person name="Oren A."/>
            <person name="Chaudhuri R.R."/>
            <person name="La Ragione R."/>
            <person name="Hildebrand F."/>
            <person name="Pallen M.J."/>
        </authorList>
    </citation>
    <scope>NUCLEOTIDE SEQUENCE</scope>
    <source>
        <strain evidence="5">21143</strain>
    </source>
</reference>
<evidence type="ECO:0000256" key="2">
    <source>
        <dbReference type="ARBA" id="ARBA00022695"/>
    </source>
</evidence>
<dbReference type="SUPFAM" id="SSF55060">
    <property type="entry name" value="GHMP Kinase, C-terminal domain"/>
    <property type="match status" value="1"/>
</dbReference>
<organism evidence="5 6">
    <name type="scientific">Candidatus Caccoplasma intestinavium</name>
    <dbReference type="NCBI Taxonomy" id="2840716"/>
    <lineage>
        <taxon>Bacteria</taxon>
        <taxon>Pseudomonadati</taxon>
        <taxon>Bacteroidota</taxon>
        <taxon>Bacteroidia</taxon>
        <taxon>Bacteroidales</taxon>
        <taxon>Bacteroidaceae</taxon>
        <taxon>Bacteroidaceae incertae sedis</taxon>
        <taxon>Candidatus Caccoplasma</taxon>
    </lineage>
</organism>
<keyword evidence="2 5" id="KW-0548">Nucleotidyltransferase</keyword>
<evidence type="ECO:0000259" key="3">
    <source>
        <dbReference type="Pfam" id="PF01467"/>
    </source>
</evidence>
<dbReference type="InterPro" id="IPR036554">
    <property type="entry name" value="GHMP_kinase_C_sf"/>
</dbReference>
<dbReference type="InterPro" id="IPR014729">
    <property type="entry name" value="Rossmann-like_a/b/a_fold"/>
</dbReference>
<evidence type="ECO:0000256" key="1">
    <source>
        <dbReference type="ARBA" id="ARBA00022679"/>
    </source>
</evidence>
<dbReference type="NCBIfam" id="TIGR00125">
    <property type="entry name" value="cyt_tran_rel"/>
    <property type="match status" value="1"/>
</dbReference>
<keyword evidence="1" id="KW-0808">Transferase</keyword>
<dbReference type="GO" id="GO:0016779">
    <property type="term" value="F:nucleotidyltransferase activity"/>
    <property type="evidence" value="ECO:0007669"/>
    <property type="project" value="UniProtKB-KW"/>
</dbReference>
<dbReference type="AlphaFoldDB" id="A0A9D1GE00"/>
<dbReference type="Pfam" id="PF01467">
    <property type="entry name" value="CTP_transf_like"/>
    <property type="match status" value="1"/>
</dbReference>
<evidence type="ECO:0000313" key="5">
    <source>
        <dbReference type="EMBL" id="HIT39111.1"/>
    </source>
</evidence>
<dbReference type="InterPro" id="IPR013750">
    <property type="entry name" value="GHMP_kinase_C_dom"/>
</dbReference>
<comment type="caution">
    <text evidence="5">The sequence shown here is derived from an EMBL/GenBank/DDBJ whole genome shotgun (WGS) entry which is preliminary data.</text>
</comment>
<dbReference type="Pfam" id="PF08544">
    <property type="entry name" value="GHMP_kinases_C"/>
    <property type="match status" value="1"/>
</dbReference>
<reference evidence="5" key="1">
    <citation type="submission" date="2020-10" db="EMBL/GenBank/DDBJ databases">
        <authorList>
            <person name="Gilroy R."/>
        </authorList>
    </citation>
    <scope>NUCLEOTIDE SEQUENCE</scope>
    <source>
        <strain evidence="5">21143</strain>
    </source>
</reference>
<feature type="domain" description="GHMP kinase C-terminal" evidence="4">
    <location>
        <begin position="290"/>
        <end position="359"/>
    </location>
</feature>
<proteinExistence type="predicted"/>
<sequence length="365" mass="41269">MLHSGHVAFFEEAASHGDLYVGIGSDKTIYELKARKTINTEAERLYMVKALRVVKDAWVNSGSGLLDFEKELRELKPDIFFVNSDGATPLKEQLCKELGIEYMVSKRLPHGNLPVRSTTMLRKECRIPYRIDLAGGWLDQPFVSSCCAGPVLTISIEPEYEFNDRSGMSTSSRKKAVELWQTDIPEGDREKLAKTLFCFENPPGTKYVSGSQDSLGIVMPGLNKLEYNGGYWPEKIESNTDPELLKWIEERIWLYPLYPRRSSYDVLADTHVTPENAKALSDAARACWDAVVARDARAFGEQMRKAFEAQIAMFPNMMYDDIQEEIDRHKNSVLGWKLSGAGGGGYLIFVSEQPVEKAIQIHIRR</sequence>
<dbReference type="Proteomes" id="UP000886722">
    <property type="component" value="Unassembled WGS sequence"/>
</dbReference>
<dbReference type="EMBL" id="DVKT01000026">
    <property type="protein sequence ID" value="HIT39111.1"/>
    <property type="molecule type" value="Genomic_DNA"/>
</dbReference>
<evidence type="ECO:0000313" key="6">
    <source>
        <dbReference type="Proteomes" id="UP000886722"/>
    </source>
</evidence>
<dbReference type="SUPFAM" id="SSF52374">
    <property type="entry name" value="Nucleotidylyl transferase"/>
    <property type="match status" value="1"/>
</dbReference>
<feature type="domain" description="Cytidyltransferase-like" evidence="3">
    <location>
        <begin position="2"/>
        <end position="123"/>
    </location>
</feature>
<dbReference type="PANTHER" id="PTHR43793:SF1">
    <property type="entry name" value="FAD SYNTHASE"/>
    <property type="match status" value="1"/>
</dbReference>
<name>A0A9D1GE00_9BACT</name>
<dbReference type="Gene3D" id="3.30.230.120">
    <property type="match status" value="1"/>
</dbReference>